<dbReference type="PANTHER" id="PTHR12471:SF4">
    <property type="entry name" value="AGAP001624-PA"/>
    <property type="match status" value="1"/>
</dbReference>
<protein>
    <recommendedName>
        <fullName evidence="8">V-type proton ATPase subunit S1/VOA1 transmembrane domain-containing protein</fullName>
    </recommendedName>
</protein>
<dbReference type="PANTHER" id="PTHR12471">
    <property type="entry name" value="VACUOLAR ATP SYNTHASE SUBUNIT S1"/>
    <property type="match status" value="1"/>
</dbReference>
<evidence type="ECO:0000256" key="2">
    <source>
        <dbReference type="ARBA" id="ARBA00009037"/>
    </source>
</evidence>
<feature type="chain" id="PRO_5039945069" description="V-type proton ATPase subunit S1/VOA1 transmembrane domain-containing protein" evidence="7">
    <location>
        <begin position="21"/>
        <end position="391"/>
    </location>
</feature>
<feature type="transmembrane region" description="Helical" evidence="6">
    <location>
        <begin position="346"/>
        <end position="368"/>
    </location>
</feature>
<evidence type="ECO:0000256" key="1">
    <source>
        <dbReference type="ARBA" id="ARBA00004167"/>
    </source>
</evidence>
<comment type="similarity">
    <text evidence="2">Belongs to the vacuolar ATPase subunit S1 family.</text>
</comment>
<evidence type="ECO:0000256" key="7">
    <source>
        <dbReference type="SAM" id="SignalP"/>
    </source>
</evidence>
<dbReference type="GO" id="GO:0030641">
    <property type="term" value="P:regulation of cellular pH"/>
    <property type="evidence" value="ECO:0007669"/>
    <property type="project" value="TreeGrafter"/>
</dbReference>
<comment type="subcellular location">
    <subcellularLocation>
        <location evidence="1">Membrane</location>
        <topology evidence="1">Single-pass membrane protein</topology>
    </subcellularLocation>
</comment>
<dbReference type="GO" id="GO:0001671">
    <property type="term" value="F:ATPase activator activity"/>
    <property type="evidence" value="ECO:0007669"/>
    <property type="project" value="TreeGrafter"/>
</dbReference>
<feature type="signal peptide" evidence="7">
    <location>
        <begin position="1"/>
        <end position="20"/>
    </location>
</feature>
<dbReference type="Pfam" id="PF20520">
    <property type="entry name" value="Ac45-VOA1_TM"/>
    <property type="match status" value="1"/>
</dbReference>
<dbReference type="InterPro" id="IPR046756">
    <property type="entry name" value="VAS1/VOA1_TM"/>
</dbReference>
<evidence type="ECO:0000256" key="4">
    <source>
        <dbReference type="ARBA" id="ARBA00022989"/>
    </source>
</evidence>
<evidence type="ECO:0000259" key="8">
    <source>
        <dbReference type="Pfam" id="PF20520"/>
    </source>
</evidence>
<evidence type="ECO:0000256" key="3">
    <source>
        <dbReference type="ARBA" id="ARBA00022692"/>
    </source>
</evidence>
<proteinExistence type="inferred from homology"/>
<evidence type="ECO:0000313" key="10">
    <source>
        <dbReference type="Proteomes" id="UP001107558"/>
    </source>
</evidence>
<keyword evidence="4 6" id="KW-1133">Transmembrane helix</keyword>
<dbReference type="InterPro" id="IPR008388">
    <property type="entry name" value="Ac45_acc_su"/>
</dbReference>
<organism evidence="9 10">
    <name type="scientific">Polypedilum vanderplanki</name>
    <name type="common">Sleeping chironomid midge</name>
    <dbReference type="NCBI Taxonomy" id="319348"/>
    <lineage>
        <taxon>Eukaryota</taxon>
        <taxon>Metazoa</taxon>
        <taxon>Ecdysozoa</taxon>
        <taxon>Arthropoda</taxon>
        <taxon>Hexapoda</taxon>
        <taxon>Insecta</taxon>
        <taxon>Pterygota</taxon>
        <taxon>Neoptera</taxon>
        <taxon>Endopterygota</taxon>
        <taxon>Diptera</taxon>
        <taxon>Nematocera</taxon>
        <taxon>Chironomoidea</taxon>
        <taxon>Chironomidae</taxon>
        <taxon>Chironominae</taxon>
        <taxon>Polypedilum</taxon>
        <taxon>Polypedilum</taxon>
    </lineage>
</organism>
<dbReference type="Proteomes" id="UP001107558">
    <property type="component" value="Chromosome 4"/>
</dbReference>
<reference evidence="9" key="1">
    <citation type="submission" date="2021-03" db="EMBL/GenBank/DDBJ databases">
        <title>Chromosome level genome of the anhydrobiotic midge Polypedilum vanderplanki.</title>
        <authorList>
            <person name="Yoshida Y."/>
            <person name="Kikawada T."/>
            <person name="Gusev O."/>
        </authorList>
    </citation>
    <scope>NUCLEOTIDE SEQUENCE</scope>
    <source>
        <strain evidence="9">NIAS01</strain>
        <tissue evidence="9">Whole body or cell culture</tissue>
    </source>
</reference>
<dbReference type="EMBL" id="JADBJN010000004">
    <property type="protein sequence ID" value="KAG5667297.1"/>
    <property type="molecule type" value="Genomic_DNA"/>
</dbReference>
<accession>A0A9J6BBQ3</accession>
<evidence type="ECO:0000313" key="9">
    <source>
        <dbReference type="EMBL" id="KAG5667297.1"/>
    </source>
</evidence>
<evidence type="ECO:0000256" key="5">
    <source>
        <dbReference type="ARBA" id="ARBA00023136"/>
    </source>
</evidence>
<dbReference type="AlphaFoldDB" id="A0A9J6BBQ3"/>
<keyword evidence="10" id="KW-1185">Reference proteome</keyword>
<name>A0A9J6BBQ3_POLVA</name>
<keyword evidence="3 6" id="KW-0812">Transmembrane</keyword>
<sequence length="391" mass="43725">MKSKIFIAVLLSALSSLANAHYSGPFLFWGVENLNNMKIPTLQAIDDLSLRDIYSKASAIVIFIRNATTKLSYENFPELSDIISKNEWLYLPQETLSSDPLEYNINAEVFTLTGPVIMQDNEIAAFYRDAQINYGNKNVLGILAARNENNEHLISKRQAREVITENYDISTTPATPDEQEDNRIYAVRGKIIFYTASIPVFKFTNKKGESESIKLQKHAAVTHDDRPNKEIPGQLDQRKLVVKYVLSDDIIYLRFVFTVSGGSWSMNTIELEYPDNPQIPKTMTIVGRPPAAPVGNSSFVCGDTFIYQNGAASLTLKNVQIQPFMSTNNISFFGTPMDCIGVTSPAIIAGIFTTSILLIVLSIALTAIMDIHTPNRFENRNSKQLTFTIQE</sequence>
<comment type="caution">
    <text evidence="9">The sequence shown here is derived from an EMBL/GenBank/DDBJ whole genome shotgun (WGS) entry which is preliminary data.</text>
</comment>
<evidence type="ECO:0000256" key="6">
    <source>
        <dbReference type="SAM" id="Phobius"/>
    </source>
</evidence>
<dbReference type="Gene3D" id="2.40.160.110">
    <property type="match status" value="1"/>
</dbReference>
<keyword evidence="5 6" id="KW-0472">Membrane</keyword>
<keyword evidence="7" id="KW-0732">Signal</keyword>
<dbReference type="GO" id="GO:0033176">
    <property type="term" value="C:proton-transporting V-type ATPase complex"/>
    <property type="evidence" value="ECO:0007669"/>
    <property type="project" value="TreeGrafter"/>
</dbReference>
<dbReference type="OrthoDB" id="9985059at2759"/>
<feature type="domain" description="V-type proton ATPase subunit S1/VOA1 transmembrane" evidence="8">
    <location>
        <begin position="343"/>
        <end position="379"/>
    </location>
</feature>
<gene>
    <name evidence="9" type="ORF">PVAND_015283</name>
</gene>